<evidence type="ECO:0000256" key="3">
    <source>
        <dbReference type="ARBA" id="ARBA00022801"/>
    </source>
</evidence>
<evidence type="ECO:0000256" key="2">
    <source>
        <dbReference type="ARBA" id="ARBA00022670"/>
    </source>
</evidence>
<dbReference type="GO" id="GO:0006508">
    <property type="term" value="P:proteolysis"/>
    <property type="evidence" value="ECO:0007669"/>
    <property type="project" value="UniProtKB-KW"/>
</dbReference>
<evidence type="ECO:0000313" key="10">
    <source>
        <dbReference type="EMBL" id="CAC5423776.1"/>
    </source>
</evidence>
<dbReference type="PROSITE" id="PS00639">
    <property type="entry name" value="THIOL_PROTEASE_HIS"/>
    <property type="match status" value="1"/>
</dbReference>
<dbReference type="GO" id="GO:0004197">
    <property type="term" value="F:cysteine-type endopeptidase activity"/>
    <property type="evidence" value="ECO:0007669"/>
    <property type="project" value="UniProtKB-EC"/>
</dbReference>
<dbReference type="PROSITE" id="PS50119">
    <property type="entry name" value="ZF_BBOX"/>
    <property type="match status" value="1"/>
</dbReference>
<keyword evidence="7" id="KW-0863">Zinc-finger</keyword>
<dbReference type="SMART" id="SM00645">
    <property type="entry name" value="Pept_C1"/>
    <property type="match status" value="1"/>
</dbReference>
<dbReference type="InterPro" id="IPR011042">
    <property type="entry name" value="6-blade_b-propeller_TolB-like"/>
</dbReference>
<keyword evidence="2" id="KW-0645">Protease</keyword>
<dbReference type="AlphaFoldDB" id="A0A6J8EVJ6"/>
<dbReference type="EMBL" id="CACVKT020009870">
    <property type="protein sequence ID" value="CAC5423776.1"/>
    <property type="molecule type" value="Genomic_DNA"/>
</dbReference>
<dbReference type="SMART" id="SM00848">
    <property type="entry name" value="Inhibitor_I29"/>
    <property type="match status" value="1"/>
</dbReference>
<dbReference type="OrthoDB" id="65740at2759"/>
<evidence type="ECO:0000256" key="5">
    <source>
        <dbReference type="ARBA" id="ARBA00023145"/>
    </source>
</evidence>
<dbReference type="InterPro" id="IPR039417">
    <property type="entry name" value="Peptidase_C1A_papain-like"/>
</dbReference>
<proteinExistence type="inferred from homology"/>
<dbReference type="Gene3D" id="3.90.70.10">
    <property type="entry name" value="Cysteine proteinases"/>
    <property type="match status" value="1"/>
</dbReference>
<dbReference type="InterPro" id="IPR000169">
    <property type="entry name" value="Pept_cys_AS"/>
</dbReference>
<dbReference type="InterPro" id="IPR000315">
    <property type="entry name" value="Znf_B-box"/>
</dbReference>
<dbReference type="Pfam" id="PF08246">
    <property type="entry name" value="Inhibitor_I29"/>
    <property type="match status" value="1"/>
</dbReference>
<keyword evidence="4" id="KW-0788">Thiol protease</keyword>
<dbReference type="SUPFAM" id="SSF101898">
    <property type="entry name" value="NHL repeat"/>
    <property type="match status" value="1"/>
</dbReference>
<dbReference type="CDD" id="cd02248">
    <property type="entry name" value="Peptidase_C1A"/>
    <property type="match status" value="1"/>
</dbReference>
<evidence type="ECO:0000259" key="9">
    <source>
        <dbReference type="PROSITE" id="PS50119"/>
    </source>
</evidence>
<evidence type="ECO:0000256" key="4">
    <source>
        <dbReference type="ARBA" id="ARBA00022807"/>
    </source>
</evidence>
<evidence type="ECO:0000256" key="8">
    <source>
        <dbReference type="SAM" id="SignalP"/>
    </source>
</evidence>
<dbReference type="SUPFAM" id="SSF57845">
    <property type="entry name" value="B-box zinc-binding domain"/>
    <property type="match status" value="1"/>
</dbReference>
<dbReference type="PANTHER" id="PTHR12411">
    <property type="entry name" value="CYSTEINE PROTEASE FAMILY C1-RELATED"/>
    <property type="match status" value="1"/>
</dbReference>
<dbReference type="InterPro" id="IPR013201">
    <property type="entry name" value="Prot_inhib_I29"/>
</dbReference>
<name>A0A6J8EVJ6_MYTCO</name>
<keyword evidence="3 10" id="KW-0378">Hydrolase</keyword>
<keyword evidence="6" id="KW-1015">Disulfide bond</keyword>
<dbReference type="Pfam" id="PF00112">
    <property type="entry name" value="Peptidase_C1"/>
    <property type="match status" value="1"/>
</dbReference>
<dbReference type="GO" id="GO:0008270">
    <property type="term" value="F:zinc ion binding"/>
    <property type="evidence" value="ECO:0007669"/>
    <property type="project" value="UniProtKB-KW"/>
</dbReference>
<keyword evidence="5" id="KW-0865">Zymogen</keyword>
<dbReference type="InterPro" id="IPR025660">
    <property type="entry name" value="Pept_his_AS"/>
</dbReference>
<feature type="domain" description="B box-type" evidence="9">
    <location>
        <begin position="420"/>
        <end position="453"/>
    </location>
</feature>
<keyword evidence="11" id="KW-1185">Reference proteome</keyword>
<keyword evidence="7" id="KW-0479">Metal-binding</keyword>
<organism evidence="10 11">
    <name type="scientific">Mytilus coruscus</name>
    <name type="common">Sea mussel</name>
    <dbReference type="NCBI Taxonomy" id="42192"/>
    <lineage>
        <taxon>Eukaryota</taxon>
        <taxon>Metazoa</taxon>
        <taxon>Spiralia</taxon>
        <taxon>Lophotrochozoa</taxon>
        <taxon>Mollusca</taxon>
        <taxon>Bivalvia</taxon>
        <taxon>Autobranchia</taxon>
        <taxon>Pteriomorphia</taxon>
        <taxon>Mytilida</taxon>
        <taxon>Mytiloidea</taxon>
        <taxon>Mytilidae</taxon>
        <taxon>Mytilinae</taxon>
        <taxon>Mytilus</taxon>
    </lineage>
</organism>
<feature type="chain" id="PRO_5026998307" evidence="8">
    <location>
        <begin position="20"/>
        <end position="789"/>
    </location>
</feature>
<dbReference type="InterPro" id="IPR013128">
    <property type="entry name" value="Peptidase_C1A"/>
</dbReference>
<dbReference type="Proteomes" id="UP000507470">
    <property type="component" value="Unassembled WGS sequence"/>
</dbReference>
<gene>
    <name evidence="10" type="ORF">MCOR_55746</name>
</gene>
<evidence type="ECO:0000256" key="1">
    <source>
        <dbReference type="ARBA" id="ARBA00008455"/>
    </source>
</evidence>
<dbReference type="EC" id="3.4.22.41" evidence="10"/>
<sequence>MARSHEIFILLWLVNITVSFLYHEDTDSVKQLFQTWKLENGKEYNGIDEEQHRFELFYDNLKNINKLNKMYWGETSFALNKFADMSPSEFQSKILMSNREPPTFENDRYIKGEKGYHLPDSFDWVPKNVVTSVKDQGAAGSCWAFSTIENIEGQWAISGQPLLNLSVEQVVECDGFEDVPRKNADCGVFGGWPYLAYQYITKAGGLESSRDYRYCSGDTDTKHQENNCLPCPPPGFNSSLCGPAVPYCNMSQSCVAKLDKAKFVKGLKIANWKAIDKNETIIAEQLMKIGPLSIAMNADWLMFYRSGVFAPYFCNPKSINHAVLLVGFGKEKTLFGEKLYWKVKNSWGPSWGEKGYFRIKRNAGMCGINTQVTTAILMNREYVENFCTPCAVVHKKLKITSEHYVLPLYIKNIISAQILDIPVTCKKHSNQSVLFYCPEHKSVLCNLCKQEHHKQCRVLQEIKDKTDSDSFIRHFKSKAEQAEGSLDKRIEKRTKNKNLMQAEHNSIHDEIRDFCQEIKNKIDELQIGLVENLSRHHSKRIETVDDNIETLLKIQSSVKSIEHDIKYVRDHLTEKQHFVILVALEHELQRNLNAVSRLPTDENRIQLRFQRSNILDLITDLGTVSSRPVSTSSSSNQIRSVDFIANEDRRLQNEENLATNIIPEDTEITLMIGTAYSQTTFETDCSENCGILQCKKVTGSVPPEHFDCDAQGNIVQTSQTSDYVLAYDPTGTNIYIFQNSDLLNAQGLTIDSSGNSYVCGYESNTVVKISPDGKSHQVVLREDDGIIQP</sequence>
<dbReference type="SUPFAM" id="SSF54001">
    <property type="entry name" value="Cysteine proteinases"/>
    <property type="match status" value="1"/>
</dbReference>
<dbReference type="PRINTS" id="PR00705">
    <property type="entry name" value="PAPAIN"/>
</dbReference>
<keyword evidence="7" id="KW-0862">Zinc</keyword>
<dbReference type="PROSITE" id="PS00139">
    <property type="entry name" value="THIOL_PROTEASE_CYS"/>
    <property type="match status" value="1"/>
</dbReference>
<protein>
    <submittedName>
        <fullName evidence="10">CTSF</fullName>
        <ecNumber evidence="10">3.4.22.41</ecNumber>
    </submittedName>
</protein>
<dbReference type="InterPro" id="IPR038765">
    <property type="entry name" value="Papain-like_cys_pep_sf"/>
</dbReference>
<reference evidence="10 11" key="1">
    <citation type="submission" date="2020-06" db="EMBL/GenBank/DDBJ databases">
        <authorList>
            <person name="Li R."/>
            <person name="Bekaert M."/>
        </authorList>
    </citation>
    <scope>NUCLEOTIDE SEQUENCE [LARGE SCALE GENOMIC DNA]</scope>
    <source>
        <strain evidence="11">wild</strain>
    </source>
</reference>
<evidence type="ECO:0000313" key="11">
    <source>
        <dbReference type="Proteomes" id="UP000507470"/>
    </source>
</evidence>
<evidence type="ECO:0000256" key="7">
    <source>
        <dbReference type="PROSITE-ProRule" id="PRU00024"/>
    </source>
</evidence>
<accession>A0A6J8EVJ6</accession>
<dbReference type="CDD" id="cd19756">
    <property type="entry name" value="Bbox2"/>
    <property type="match status" value="1"/>
</dbReference>
<evidence type="ECO:0000256" key="6">
    <source>
        <dbReference type="ARBA" id="ARBA00023157"/>
    </source>
</evidence>
<feature type="signal peptide" evidence="8">
    <location>
        <begin position="1"/>
        <end position="19"/>
    </location>
</feature>
<dbReference type="InterPro" id="IPR000668">
    <property type="entry name" value="Peptidase_C1A_C"/>
</dbReference>
<comment type="similarity">
    <text evidence="1">Belongs to the peptidase C1 family.</text>
</comment>
<keyword evidence="8" id="KW-0732">Signal</keyword>
<dbReference type="Gene3D" id="2.120.10.30">
    <property type="entry name" value="TolB, C-terminal domain"/>
    <property type="match status" value="1"/>
</dbReference>